<dbReference type="Proteomes" id="UP000655225">
    <property type="component" value="Unassembled WGS sequence"/>
</dbReference>
<reference evidence="1 2" key="1">
    <citation type="submission" date="2020-04" db="EMBL/GenBank/DDBJ databases">
        <title>Plant Genome Project.</title>
        <authorList>
            <person name="Zhang R.-G."/>
        </authorList>
    </citation>
    <scope>NUCLEOTIDE SEQUENCE [LARGE SCALE GENOMIC DNA]</scope>
    <source>
        <strain evidence="1">YNK0</strain>
        <tissue evidence="1">Leaf</tissue>
    </source>
</reference>
<evidence type="ECO:0000313" key="2">
    <source>
        <dbReference type="Proteomes" id="UP000655225"/>
    </source>
</evidence>
<sequence>MEMTPALLLDLSLSNTLLCAEHINAYMKLLAIRHAMHFDLYTQECAFGQLGFMVQDTLLTYKSLFSNYKTEDDQSKHSLFSDPVEMYASQVKLLKEAIPPLFHMFGDLNAPEGKEWEVKTFAEVPKQENVHDCGKDVAFFRKRMAFKLMMGRAPP</sequence>
<dbReference type="OrthoDB" id="1939479at2759"/>
<keyword evidence="2" id="KW-1185">Reference proteome</keyword>
<evidence type="ECO:0000313" key="1">
    <source>
        <dbReference type="EMBL" id="KAF8398623.1"/>
    </source>
</evidence>
<gene>
    <name evidence="1" type="ORF">HHK36_017554</name>
</gene>
<proteinExistence type="predicted"/>
<dbReference type="AlphaFoldDB" id="A0A835DCQ5"/>
<comment type="caution">
    <text evidence="1">The sequence shown here is derived from an EMBL/GenBank/DDBJ whole genome shotgun (WGS) entry which is preliminary data.</text>
</comment>
<organism evidence="1 2">
    <name type="scientific">Tetracentron sinense</name>
    <name type="common">Spur-leaf</name>
    <dbReference type="NCBI Taxonomy" id="13715"/>
    <lineage>
        <taxon>Eukaryota</taxon>
        <taxon>Viridiplantae</taxon>
        <taxon>Streptophyta</taxon>
        <taxon>Embryophyta</taxon>
        <taxon>Tracheophyta</taxon>
        <taxon>Spermatophyta</taxon>
        <taxon>Magnoliopsida</taxon>
        <taxon>Trochodendrales</taxon>
        <taxon>Trochodendraceae</taxon>
        <taxon>Tetracentron</taxon>
    </lineage>
</organism>
<name>A0A835DCQ5_TETSI</name>
<accession>A0A835DCQ5</accession>
<dbReference type="EMBL" id="JABCRI010000011">
    <property type="protein sequence ID" value="KAF8398623.1"/>
    <property type="molecule type" value="Genomic_DNA"/>
</dbReference>
<protein>
    <submittedName>
        <fullName evidence="1">Uncharacterized protein</fullName>
    </submittedName>
</protein>